<evidence type="ECO:0000256" key="2">
    <source>
        <dbReference type="ARBA" id="ARBA00022490"/>
    </source>
</evidence>
<evidence type="ECO:0000313" key="10">
    <source>
        <dbReference type="EMBL" id="CAE0648750.1"/>
    </source>
</evidence>
<dbReference type="Pfam" id="PF12756">
    <property type="entry name" value="zf-C2H2_2"/>
    <property type="match status" value="1"/>
</dbReference>
<dbReference type="AlphaFoldDB" id="A0A7S4DGU2"/>
<evidence type="ECO:0000256" key="8">
    <source>
        <dbReference type="SAM" id="MobiDB-lite"/>
    </source>
</evidence>
<feature type="region of interest" description="Disordered" evidence="8">
    <location>
        <begin position="253"/>
        <end position="281"/>
    </location>
</feature>
<evidence type="ECO:0000256" key="6">
    <source>
        <dbReference type="ARBA" id="ARBA00022833"/>
    </source>
</evidence>
<dbReference type="InterPro" id="IPR040025">
    <property type="entry name" value="Znf622/Rei1/Reh1"/>
</dbReference>
<dbReference type="InterPro" id="IPR036236">
    <property type="entry name" value="Znf_C2H2_sf"/>
</dbReference>
<evidence type="ECO:0000256" key="5">
    <source>
        <dbReference type="ARBA" id="ARBA00022737"/>
    </source>
</evidence>
<dbReference type="EMBL" id="HBIV01004605">
    <property type="protein sequence ID" value="CAE0648750.1"/>
    <property type="molecule type" value="Transcribed_RNA"/>
</dbReference>
<dbReference type="PANTHER" id="PTHR13182:SF8">
    <property type="entry name" value="CYTOPLASMIC 60S SUBUNIT BIOGENESIS FACTOR ZNF622"/>
    <property type="match status" value="1"/>
</dbReference>
<dbReference type="SUPFAM" id="SSF57667">
    <property type="entry name" value="beta-beta-alpha zinc fingers"/>
    <property type="match status" value="2"/>
</dbReference>
<keyword evidence="3" id="KW-0690">Ribosome biogenesis</keyword>
<keyword evidence="2" id="KW-0963">Cytoplasm</keyword>
<keyword evidence="5" id="KW-0677">Repeat</keyword>
<organism evidence="10">
    <name type="scientific">Lotharella globosa</name>
    <dbReference type="NCBI Taxonomy" id="91324"/>
    <lineage>
        <taxon>Eukaryota</taxon>
        <taxon>Sar</taxon>
        <taxon>Rhizaria</taxon>
        <taxon>Cercozoa</taxon>
        <taxon>Chlorarachniophyceae</taxon>
        <taxon>Lotharella</taxon>
    </lineage>
</organism>
<feature type="compositionally biased region" description="Acidic residues" evidence="8">
    <location>
        <begin position="258"/>
        <end position="271"/>
    </location>
</feature>
<dbReference type="PROSITE" id="PS00028">
    <property type="entry name" value="ZINC_FINGER_C2H2_1"/>
    <property type="match status" value="2"/>
</dbReference>
<dbReference type="InterPro" id="IPR041661">
    <property type="entry name" value="ZN622/Rei1/Reh1_Znf-C2H2"/>
</dbReference>
<dbReference type="GO" id="GO:0005737">
    <property type="term" value="C:cytoplasm"/>
    <property type="evidence" value="ECO:0007669"/>
    <property type="project" value="UniProtKB-SubCell"/>
</dbReference>
<evidence type="ECO:0000256" key="3">
    <source>
        <dbReference type="ARBA" id="ARBA00022517"/>
    </source>
</evidence>
<dbReference type="GO" id="GO:0003676">
    <property type="term" value="F:nucleic acid binding"/>
    <property type="evidence" value="ECO:0007669"/>
    <property type="project" value="InterPro"/>
</dbReference>
<feature type="compositionally biased region" description="Polar residues" evidence="8">
    <location>
        <begin position="94"/>
        <end position="112"/>
    </location>
</feature>
<dbReference type="GO" id="GO:0008270">
    <property type="term" value="F:zinc ion binding"/>
    <property type="evidence" value="ECO:0007669"/>
    <property type="project" value="InterPro"/>
</dbReference>
<name>A0A7S4DGU2_9EUKA</name>
<sequence>MSFVCNACNCNITSVEQRSEHYSSYWHRYNVKRSCESLPPVSKEVFEKKLSEMTKTKQSVTLQCFVCRKTLASKKSYDHHMRSKRHLQKAANRSGASTPGMSRQVSNNAQASSDKKQPLDSAEAQNPANAVVGAEGGAEEKEINSAPKVEKKAEPVPLKHCLFCGESCDTLEGTLKHMLKAHSFYVPYVQFLVSVEGFMKYLGEKVGLGRQCLYCNRCFKDLEAVRQHMRDVGHCKLSFRDEEDKEEYQDFFHVPEPGEAEGEGESEGEGEGDNKSTKPESKALVLAEPEGVASEITELGEIVMKDGRVLGHRSLARYYKQSLKPRDPKHTDLVTKMIKDYRSPTAQFFSFFFRSI</sequence>
<feature type="region of interest" description="Disordered" evidence="8">
    <location>
        <begin position="77"/>
        <end position="126"/>
    </location>
</feature>
<protein>
    <recommendedName>
        <fullName evidence="9">C2H2-type domain-containing protein</fullName>
    </recommendedName>
</protein>
<feature type="domain" description="C2H2-type" evidence="9">
    <location>
        <begin position="212"/>
        <end position="234"/>
    </location>
</feature>
<dbReference type="GO" id="GO:0030687">
    <property type="term" value="C:preribosome, large subunit precursor"/>
    <property type="evidence" value="ECO:0007669"/>
    <property type="project" value="TreeGrafter"/>
</dbReference>
<evidence type="ECO:0000256" key="7">
    <source>
        <dbReference type="ARBA" id="ARBA00034126"/>
    </source>
</evidence>
<proteinExistence type="inferred from homology"/>
<keyword evidence="6" id="KW-0862">Zinc</keyword>
<comment type="similarity">
    <text evidence="7">Belongs to the REI1 family.</text>
</comment>
<feature type="domain" description="C2H2-type" evidence="9">
    <location>
        <begin position="64"/>
        <end position="86"/>
    </location>
</feature>
<dbReference type="GO" id="GO:0042273">
    <property type="term" value="P:ribosomal large subunit biogenesis"/>
    <property type="evidence" value="ECO:0007669"/>
    <property type="project" value="TreeGrafter"/>
</dbReference>
<dbReference type="PANTHER" id="PTHR13182">
    <property type="entry name" value="ZINC FINGER PROTEIN 622"/>
    <property type="match status" value="1"/>
</dbReference>
<dbReference type="InterPro" id="IPR013087">
    <property type="entry name" value="Znf_C2H2_type"/>
</dbReference>
<dbReference type="SMART" id="SM00355">
    <property type="entry name" value="ZnF_C2H2"/>
    <property type="match status" value="3"/>
</dbReference>
<evidence type="ECO:0000256" key="1">
    <source>
        <dbReference type="ARBA" id="ARBA00004496"/>
    </source>
</evidence>
<keyword evidence="4" id="KW-0479">Metal-binding</keyword>
<comment type="subcellular location">
    <subcellularLocation>
        <location evidence="1">Cytoplasm</location>
    </subcellularLocation>
</comment>
<feature type="compositionally biased region" description="Basic and acidic residues" evidence="8">
    <location>
        <begin position="272"/>
        <end position="281"/>
    </location>
</feature>
<dbReference type="SMART" id="SM00451">
    <property type="entry name" value="ZnF_U1"/>
    <property type="match status" value="2"/>
</dbReference>
<gene>
    <name evidence="10" type="ORF">LGLO00237_LOCUS3233</name>
</gene>
<dbReference type="InterPro" id="IPR003604">
    <property type="entry name" value="Matrin/U1-like-C_Znf_C2H2"/>
</dbReference>
<evidence type="ECO:0000256" key="4">
    <source>
        <dbReference type="ARBA" id="ARBA00022723"/>
    </source>
</evidence>
<accession>A0A7S4DGU2</accession>
<reference evidence="10" key="1">
    <citation type="submission" date="2021-01" db="EMBL/GenBank/DDBJ databases">
        <authorList>
            <person name="Corre E."/>
            <person name="Pelletier E."/>
            <person name="Niang G."/>
            <person name="Scheremetjew M."/>
            <person name="Finn R."/>
            <person name="Kale V."/>
            <person name="Holt S."/>
            <person name="Cochrane G."/>
            <person name="Meng A."/>
            <person name="Brown T."/>
            <person name="Cohen L."/>
        </authorList>
    </citation>
    <scope>NUCLEOTIDE SEQUENCE</scope>
    <source>
        <strain evidence="10">CCCM811</strain>
    </source>
</reference>
<evidence type="ECO:0000259" key="9">
    <source>
        <dbReference type="PROSITE" id="PS00028"/>
    </source>
</evidence>